<accession>A0A7C3ISW5</accession>
<evidence type="ECO:0000313" key="1">
    <source>
        <dbReference type="EMBL" id="HFK20512.1"/>
    </source>
</evidence>
<reference evidence="1" key="1">
    <citation type="journal article" date="2020" name="mSystems">
        <title>Genome- and Community-Level Interaction Insights into Carbon Utilization and Element Cycling Functions of Hydrothermarchaeota in Hydrothermal Sediment.</title>
        <authorList>
            <person name="Zhou Z."/>
            <person name="Liu Y."/>
            <person name="Xu W."/>
            <person name="Pan J."/>
            <person name="Luo Z.H."/>
            <person name="Li M."/>
        </authorList>
    </citation>
    <scope>NUCLEOTIDE SEQUENCE [LARGE SCALE GENOMIC DNA]</scope>
    <source>
        <strain evidence="1">SpSt-468</strain>
    </source>
</reference>
<comment type="caution">
    <text evidence="1">The sequence shown here is derived from an EMBL/GenBank/DDBJ whole genome shotgun (WGS) entry which is preliminary data.</text>
</comment>
<sequence>MEEKGTPSTYNGSMQNTGCNTYSEDKRCAWCGAAIGLVSTTKRQLPSYRSILNKETMSILSEKFKKGELKEVKRIVNKCPCCGSGSVRYRKKMGKYFCQSCRTEFENPIYAEEPTGRISREDWDVFWKENSSDIKKRTKELLRKAKQESIEKDGEMLLCRRCLYARHNGYDLCPSCKAHYKRPEYDACWECFKKTAEGKALAEKFEIVEYSHPECNMVFAVQKHFLNDPELAKLVCMALCDRSKDECFALKKMKKGST</sequence>
<dbReference type="EMBL" id="DSTX01000007">
    <property type="protein sequence ID" value="HFK20512.1"/>
    <property type="molecule type" value="Genomic_DNA"/>
</dbReference>
<protein>
    <submittedName>
        <fullName evidence="1">Uncharacterized protein</fullName>
    </submittedName>
</protein>
<proteinExistence type="predicted"/>
<gene>
    <name evidence="1" type="ORF">ENS19_04435</name>
</gene>
<name>A0A7C3ISW5_9CREN</name>
<organism evidence="1">
    <name type="scientific">Candidatus Methanomethylicus mesodigestus</name>
    <dbReference type="NCBI Taxonomy" id="1867258"/>
    <lineage>
        <taxon>Archaea</taxon>
        <taxon>Thermoproteota</taxon>
        <taxon>Methanosuratincolia</taxon>
        <taxon>Candidatus Methanomethylicales</taxon>
        <taxon>Candidatus Methanomethylicaceae</taxon>
        <taxon>Candidatus Methanomethylicus</taxon>
    </lineage>
</organism>
<dbReference type="AlphaFoldDB" id="A0A7C3ISW5"/>